<feature type="transmembrane region" description="Helical" evidence="6">
    <location>
        <begin position="431"/>
        <end position="450"/>
    </location>
</feature>
<gene>
    <name evidence="7" type="ORF">BGW38_002801</name>
</gene>
<evidence type="ECO:0000256" key="6">
    <source>
        <dbReference type="SAM" id="Phobius"/>
    </source>
</evidence>
<keyword evidence="3 6" id="KW-1133">Transmembrane helix</keyword>
<evidence type="ECO:0000256" key="4">
    <source>
        <dbReference type="ARBA" id="ARBA00023136"/>
    </source>
</evidence>
<evidence type="ECO:0000313" key="7">
    <source>
        <dbReference type="EMBL" id="KAF9585345.1"/>
    </source>
</evidence>
<name>A0A9P6G0V8_9FUNG</name>
<sequence length="462" mass="50543">MGGTIVRATGTIMTIVYIDMVCSLIALFFCLFVVPESLPAKQPAFIRRLYESALGHRAEDGSHDHGNKHNAAVGSWYSHATRSLSFFKPNGRNTNLILLGIISFLQMLAFRGTMSVIILYTNQMFNWTEYEDGIMFSSSSIARLVTLMVVLPILVHYYQKYTKRDNSLRRIRSESSAGKQPDYESKSRPDFGTTSDKSLTNPGSSSDPQLYTGSDAGNQMVFNPNDPSIAASIQHLGESALDFSSDEDSDIASGPVSWQTPKRGDSQSTLPVLLSGERHRHESIDSITTLGPNSGLEGSSSSKGQRPEAESSHPTLKRSASTAAFRSKEQAYNDIKFDTWMVRLGFSINSITYVGYALATEGWLFILAAVLHAVCIIASPSMKSLLMSVVEPTQFGAVLGAIQIVESVAAIVSPIVISGSYALTVKTMPEFVWYSCAGWTGICVILSFMIRQKQFRSNMPGV</sequence>
<organism evidence="7 8">
    <name type="scientific">Lunasporangiospora selenospora</name>
    <dbReference type="NCBI Taxonomy" id="979761"/>
    <lineage>
        <taxon>Eukaryota</taxon>
        <taxon>Fungi</taxon>
        <taxon>Fungi incertae sedis</taxon>
        <taxon>Mucoromycota</taxon>
        <taxon>Mortierellomycotina</taxon>
        <taxon>Mortierellomycetes</taxon>
        <taxon>Mortierellales</taxon>
        <taxon>Mortierellaceae</taxon>
        <taxon>Lunasporangiospora</taxon>
    </lineage>
</organism>
<comment type="subcellular location">
    <subcellularLocation>
        <location evidence="1">Membrane</location>
        <topology evidence="1">Multi-pass membrane protein</topology>
    </subcellularLocation>
</comment>
<dbReference type="AlphaFoldDB" id="A0A9P6G0V8"/>
<feature type="transmembrane region" description="Helical" evidence="6">
    <location>
        <begin position="12"/>
        <end position="34"/>
    </location>
</feature>
<dbReference type="Proteomes" id="UP000780801">
    <property type="component" value="Unassembled WGS sequence"/>
</dbReference>
<proteinExistence type="predicted"/>
<feature type="transmembrane region" description="Helical" evidence="6">
    <location>
        <begin position="96"/>
        <end position="120"/>
    </location>
</feature>
<feature type="transmembrane region" description="Helical" evidence="6">
    <location>
        <begin position="340"/>
        <end position="359"/>
    </location>
</feature>
<dbReference type="SUPFAM" id="SSF103473">
    <property type="entry name" value="MFS general substrate transporter"/>
    <property type="match status" value="2"/>
</dbReference>
<reference evidence="7" key="1">
    <citation type="journal article" date="2020" name="Fungal Divers.">
        <title>Resolving the Mortierellaceae phylogeny through synthesis of multi-gene phylogenetics and phylogenomics.</title>
        <authorList>
            <person name="Vandepol N."/>
            <person name="Liber J."/>
            <person name="Desiro A."/>
            <person name="Na H."/>
            <person name="Kennedy M."/>
            <person name="Barry K."/>
            <person name="Grigoriev I.V."/>
            <person name="Miller A.N."/>
            <person name="O'Donnell K."/>
            <person name="Stajich J.E."/>
            <person name="Bonito G."/>
        </authorList>
    </citation>
    <scope>NUCLEOTIDE SEQUENCE</scope>
    <source>
        <strain evidence="7">KOD1015</strain>
    </source>
</reference>
<protein>
    <submittedName>
        <fullName evidence="7">Uncharacterized protein</fullName>
    </submittedName>
</protein>
<dbReference type="InterPro" id="IPR036259">
    <property type="entry name" value="MFS_trans_sf"/>
</dbReference>
<evidence type="ECO:0000256" key="3">
    <source>
        <dbReference type="ARBA" id="ARBA00022989"/>
    </source>
</evidence>
<keyword evidence="4 6" id="KW-0472">Membrane</keyword>
<keyword evidence="2 6" id="KW-0812">Transmembrane</keyword>
<dbReference type="EMBL" id="JAABOA010000201">
    <property type="protein sequence ID" value="KAF9585345.1"/>
    <property type="molecule type" value="Genomic_DNA"/>
</dbReference>
<evidence type="ECO:0000256" key="2">
    <source>
        <dbReference type="ARBA" id="ARBA00022692"/>
    </source>
</evidence>
<dbReference type="GO" id="GO:0016020">
    <property type="term" value="C:membrane"/>
    <property type="evidence" value="ECO:0007669"/>
    <property type="project" value="UniProtKB-SubCell"/>
</dbReference>
<feature type="compositionally biased region" description="Polar residues" evidence="5">
    <location>
        <begin position="256"/>
        <end position="270"/>
    </location>
</feature>
<comment type="caution">
    <text evidence="7">The sequence shown here is derived from an EMBL/GenBank/DDBJ whole genome shotgun (WGS) entry which is preliminary data.</text>
</comment>
<feature type="transmembrane region" description="Helical" evidence="6">
    <location>
        <begin position="398"/>
        <end position="419"/>
    </location>
</feature>
<feature type="region of interest" description="Disordered" evidence="5">
    <location>
        <begin position="169"/>
        <end position="226"/>
    </location>
</feature>
<evidence type="ECO:0000313" key="8">
    <source>
        <dbReference type="Proteomes" id="UP000780801"/>
    </source>
</evidence>
<accession>A0A9P6G0V8</accession>
<keyword evidence="8" id="KW-1185">Reference proteome</keyword>
<feature type="compositionally biased region" description="Polar residues" evidence="5">
    <location>
        <begin position="312"/>
        <end position="322"/>
    </location>
</feature>
<feature type="region of interest" description="Disordered" evidence="5">
    <location>
        <begin position="242"/>
        <end position="322"/>
    </location>
</feature>
<dbReference type="Gene3D" id="1.20.1250.20">
    <property type="entry name" value="MFS general substrate transporter like domains"/>
    <property type="match status" value="1"/>
</dbReference>
<feature type="compositionally biased region" description="Polar residues" evidence="5">
    <location>
        <begin position="285"/>
        <end position="304"/>
    </location>
</feature>
<feature type="compositionally biased region" description="Polar residues" evidence="5">
    <location>
        <begin position="192"/>
        <end position="226"/>
    </location>
</feature>
<dbReference type="PANTHER" id="PTHR23507">
    <property type="entry name" value="ZGC:174356"/>
    <property type="match status" value="1"/>
</dbReference>
<dbReference type="GO" id="GO:0022857">
    <property type="term" value="F:transmembrane transporter activity"/>
    <property type="evidence" value="ECO:0007669"/>
    <property type="project" value="TreeGrafter"/>
</dbReference>
<evidence type="ECO:0000256" key="5">
    <source>
        <dbReference type="SAM" id="MobiDB-lite"/>
    </source>
</evidence>
<dbReference type="OrthoDB" id="3026777at2759"/>
<evidence type="ECO:0000256" key="1">
    <source>
        <dbReference type="ARBA" id="ARBA00004141"/>
    </source>
</evidence>
<feature type="transmembrane region" description="Helical" evidence="6">
    <location>
        <begin position="140"/>
        <end position="158"/>
    </location>
</feature>
<dbReference type="PANTHER" id="PTHR23507:SF1">
    <property type="entry name" value="FI18259P1-RELATED"/>
    <property type="match status" value="1"/>
</dbReference>
<feature type="transmembrane region" description="Helical" evidence="6">
    <location>
        <begin position="365"/>
        <end position="386"/>
    </location>
</feature>